<name>A0ABZ0TIA8_9SPHI</name>
<reference evidence="2 3" key="1">
    <citation type="submission" date="2023-11" db="EMBL/GenBank/DDBJ databases">
        <title>Analysis of the Genomes of Mucilaginibacter gossypii cycad 4 and M. sabulilitoris SNA2: microbes with the potential for plant growth promotion.</title>
        <authorList>
            <person name="Hirsch A.M."/>
            <person name="Humm E."/>
            <person name="Rubbi M."/>
            <person name="Del Vecchio G."/>
            <person name="Ha S.M."/>
            <person name="Pellegrini M."/>
            <person name="Gunsalus R.P."/>
        </authorList>
    </citation>
    <scope>NUCLEOTIDE SEQUENCE [LARGE SCALE GENOMIC DNA]</scope>
    <source>
        <strain evidence="2 3">SNA2</strain>
    </source>
</reference>
<dbReference type="EMBL" id="CP139558">
    <property type="protein sequence ID" value="WPU92137.1"/>
    <property type="molecule type" value="Genomic_DNA"/>
</dbReference>
<dbReference type="PANTHER" id="PTHR38593">
    <property type="entry name" value="BLR2558 PROTEIN"/>
    <property type="match status" value="1"/>
</dbReference>
<organism evidence="2 3">
    <name type="scientific">Mucilaginibacter sabulilitoris</name>
    <dbReference type="NCBI Taxonomy" id="1173583"/>
    <lineage>
        <taxon>Bacteria</taxon>
        <taxon>Pseudomonadati</taxon>
        <taxon>Bacteroidota</taxon>
        <taxon>Sphingobacteriia</taxon>
        <taxon>Sphingobacteriales</taxon>
        <taxon>Sphingobacteriaceae</taxon>
        <taxon>Mucilaginibacter</taxon>
    </lineage>
</organism>
<sequence length="177" mass="19685">MKQIAGYVMVFISLCLISACQSNKRANNYNKQPAVNAREEVFLKNAAEASNAFVKISGLAISNSKDQQVLQFAKMMIDGHTQLAADLQKLQTDNFVVPTDSISTAHRQIVDNLGKRRALEFDKAYLQEIINEYETEIKQYDFAGQYRSPNIADFAQKALPALKAHLDSAKAISVALK</sequence>
<dbReference type="PANTHER" id="PTHR38593:SF1">
    <property type="entry name" value="BLR2558 PROTEIN"/>
    <property type="match status" value="1"/>
</dbReference>
<evidence type="ECO:0000259" key="1">
    <source>
        <dbReference type="Pfam" id="PF13628"/>
    </source>
</evidence>
<protein>
    <submittedName>
        <fullName evidence="2">DUF4142 domain-containing protein</fullName>
    </submittedName>
</protein>
<dbReference type="InterPro" id="IPR025419">
    <property type="entry name" value="DUF4142"/>
</dbReference>
<accession>A0ABZ0TIA8</accession>
<keyword evidence="3" id="KW-1185">Reference proteome</keyword>
<gene>
    <name evidence="2" type="ORF">SNE25_22710</name>
</gene>
<dbReference type="PROSITE" id="PS51257">
    <property type="entry name" value="PROKAR_LIPOPROTEIN"/>
    <property type="match status" value="1"/>
</dbReference>
<dbReference type="Pfam" id="PF13628">
    <property type="entry name" value="DUF4142"/>
    <property type="match status" value="1"/>
</dbReference>
<proteinExistence type="predicted"/>
<dbReference type="InterPro" id="IPR012347">
    <property type="entry name" value="Ferritin-like"/>
</dbReference>
<dbReference type="Gene3D" id="1.20.1260.10">
    <property type="match status" value="1"/>
</dbReference>
<dbReference type="Proteomes" id="UP001324380">
    <property type="component" value="Chromosome"/>
</dbReference>
<evidence type="ECO:0000313" key="3">
    <source>
        <dbReference type="Proteomes" id="UP001324380"/>
    </source>
</evidence>
<dbReference type="RefSeq" id="WP_321561303.1">
    <property type="nucleotide sequence ID" value="NZ_CP139558.1"/>
</dbReference>
<feature type="domain" description="DUF4142" evidence="1">
    <location>
        <begin position="40"/>
        <end position="172"/>
    </location>
</feature>
<evidence type="ECO:0000313" key="2">
    <source>
        <dbReference type="EMBL" id="WPU92137.1"/>
    </source>
</evidence>